<name>A0ABX6RVC3_9ACTN</name>
<accession>A0ABX6RVC3</accession>
<reference evidence="3" key="1">
    <citation type="submission" date="2019-10" db="EMBL/GenBank/DDBJ databases">
        <title>Antimicrobial potential of Antarctic Bacteria.</title>
        <authorList>
            <person name="Benaud N."/>
            <person name="Edwards R.J."/>
            <person name="Ferrari B.C."/>
        </authorList>
    </citation>
    <scope>NUCLEOTIDE SEQUENCE [LARGE SCALE GENOMIC DNA]</scope>
    <source>
        <strain evidence="3">NBH77</strain>
    </source>
</reference>
<dbReference type="InterPro" id="IPR011051">
    <property type="entry name" value="RmlC_Cupin_sf"/>
</dbReference>
<evidence type="ECO:0000313" key="2">
    <source>
        <dbReference type="EMBL" id="QNE84515.1"/>
    </source>
</evidence>
<organism evidence="2 3">
    <name type="scientific">Streptomyces rutgersensis</name>
    <dbReference type="NCBI Taxonomy" id="53451"/>
    <lineage>
        <taxon>Bacteria</taxon>
        <taxon>Bacillati</taxon>
        <taxon>Actinomycetota</taxon>
        <taxon>Actinomycetes</taxon>
        <taxon>Kitasatosporales</taxon>
        <taxon>Streptomycetaceae</taxon>
        <taxon>Streptomyces</taxon>
        <taxon>Streptomyces diastaticus group</taxon>
    </lineage>
</organism>
<keyword evidence="3" id="KW-1185">Reference proteome</keyword>
<dbReference type="Gene3D" id="2.60.120.10">
    <property type="entry name" value="Jelly Rolls"/>
    <property type="match status" value="1"/>
</dbReference>
<dbReference type="Pfam" id="PF07883">
    <property type="entry name" value="Cupin_2"/>
    <property type="match status" value="1"/>
</dbReference>
<feature type="domain" description="Cupin type-2" evidence="1">
    <location>
        <begin position="147"/>
        <end position="213"/>
    </location>
</feature>
<dbReference type="InterPro" id="IPR013096">
    <property type="entry name" value="Cupin_2"/>
</dbReference>
<dbReference type="Proteomes" id="UP000515764">
    <property type="component" value="Chromosome"/>
</dbReference>
<gene>
    <name evidence="2" type="ORF">F0345_28290</name>
</gene>
<dbReference type="SUPFAM" id="SSF51182">
    <property type="entry name" value="RmlC-like cupins"/>
    <property type="match status" value="1"/>
</dbReference>
<sequence length="259" mass="28424">MLPWRLLGDHTLRSCRRNGPIRRAAVTALATPPRHLRERHALHERRCSRHPSGEHLRRPLFDRSRHRMGARWRPPCPWFGHRATPLPASEAQHSASRTRKRVRSMSLPPLHIPPDGGSPVFLVGDTYTTLLSAADTGGELSLAEAVVPADAGPPPHTHHGESETFVLLDGTLRVTVGDEQFDVEPGGVVYVPKGVRHSFKNTSPGHPARMYFLYVPGGMDGMFQEIGHPGVRGQVGPPLDPADVVAMGEVAEKYGYTLG</sequence>
<dbReference type="InterPro" id="IPR053146">
    <property type="entry name" value="QDO-like"/>
</dbReference>
<dbReference type="PANTHER" id="PTHR36440">
    <property type="entry name" value="PUTATIVE (AFU_ORTHOLOGUE AFUA_8G07350)-RELATED"/>
    <property type="match status" value="1"/>
</dbReference>
<dbReference type="EMBL" id="CP045704">
    <property type="protein sequence ID" value="QNE84515.1"/>
    <property type="molecule type" value="Genomic_DNA"/>
</dbReference>
<dbReference type="InterPro" id="IPR014710">
    <property type="entry name" value="RmlC-like_jellyroll"/>
</dbReference>
<evidence type="ECO:0000259" key="1">
    <source>
        <dbReference type="Pfam" id="PF07883"/>
    </source>
</evidence>
<proteinExistence type="predicted"/>
<dbReference type="PANTHER" id="PTHR36440:SF1">
    <property type="entry name" value="PUTATIVE (AFU_ORTHOLOGUE AFUA_8G07350)-RELATED"/>
    <property type="match status" value="1"/>
</dbReference>
<evidence type="ECO:0000313" key="3">
    <source>
        <dbReference type="Proteomes" id="UP000515764"/>
    </source>
</evidence>
<protein>
    <submittedName>
        <fullName evidence="2">Cupin domain-containing protein</fullName>
    </submittedName>
</protein>